<keyword evidence="3" id="KW-1185">Reference proteome</keyword>
<feature type="compositionally biased region" description="Polar residues" evidence="1">
    <location>
        <begin position="13"/>
        <end position="22"/>
    </location>
</feature>
<gene>
    <name evidence="2" type="ORF">BU16DRAFT_456633</name>
</gene>
<name>A0A6A6R0T2_9PEZI</name>
<dbReference type="Proteomes" id="UP000799750">
    <property type="component" value="Unassembled WGS sequence"/>
</dbReference>
<accession>A0A6A6R0T2</accession>
<feature type="region of interest" description="Disordered" evidence="1">
    <location>
        <begin position="50"/>
        <end position="141"/>
    </location>
</feature>
<dbReference type="EMBL" id="MU004186">
    <property type="protein sequence ID" value="KAF2498119.1"/>
    <property type="molecule type" value="Genomic_DNA"/>
</dbReference>
<protein>
    <submittedName>
        <fullName evidence="2">Uncharacterized protein</fullName>
    </submittedName>
</protein>
<proteinExistence type="predicted"/>
<evidence type="ECO:0000256" key="1">
    <source>
        <dbReference type="SAM" id="MobiDB-lite"/>
    </source>
</evidence>
<sequence>MADKLMDTEPGGENTQYESINEFTKAPKKESGQLGGMQPSQILPILYRSTLCPPSQYPTDTSTPAATEDKNEANSVGITPADKIRYGQALQEGGMGGKTEGGLESNTSTSDGLGREEEGEQSGNGGARAAQGYGEGSGVGG</sequence>
<dbReference type="AlphaFoldDB" id="A0A6A6R0T2"/>
<dbReference type="OrthoDB" id="5386823at2759"/>
<reference evidence="2" key="1">
    <citation type="journal article" date="2020" name="Stud. Mycol.">
        <title>101 Dothideomycetes genomes: a test case for predicting lifestyles and emergence of pathogens.</title>
        <authorList>
            <person name="Haridas S."/>
            <person name="Albert R."/>
            <person name="Binder M."/>
            <person name="Bloem J."/>
            <person name="Labutti K."/>
            <person name="Salamov A."/>
            <person name="Andreopoulos B."/>
            <person name="Baker S."/>
            <person name="Barry K."/>
            <person name="Bills G."/>
            <person name="Bluhm B."/>
            <person name="Cannon C."/>
            <person name="Castanera R."/>
            <person name="Culley D."/>
            <person name="Daum C."/>
            <person name="Ezra D."/>
            <person name="Gonzalez J."/>
            <person name="Henrissat B."/>
            <person name="Kuo A."/>
            <person name="Liang C."/>
            <person name="Lipzen A."/>
            <person name="Lutzoni F."/>
            <person name="Magnuson J."/>
            <person name="Mondo S."/>
            <person name="Nolan M."/>
            <person name="Ohm R."/>
            <person name="Pangilinan J."/>
            <person name="Park H.-J."/>
            <person name="Ramirez L."/>
            <person name="Alfaro M."/>
            <person name="Sun H."/>
            <person name="Tritt A."/>
            <person name="Yoshinaga Y."/>
            <person name="Zwiers L.-H."/>
            <person name="Turgeon B."/>
            <person name="Goodwin S."/>
            <person name="Spatafora J."/>
            <person name="Crous P."/>
            <person name="Grigoriev I."/>
        </authorList>
    </citation>
    <scope>NUCLEOTIDE SEQUENCE</scope>
    <source>
        <strain evidence="2">CBS 269.34</strain>
    </source>
</reference>
<feature type="region of interest" description="Disordered" evidence="1">
    <location>
        <begin position="1"/>
        <end position="37"/>
    </location>
</feature>
<evidence type="ECO:0000313" key="3">
    <source>
        <dbReference type="Proteomes" id="UP000799750"/>
    </source>
</evidence>
<organism evidence="2 3">
    <name type="scientific">Lophium mytilinum</name>
    <dbReference type="NCBI Taxonomy" id="390894"/>
    <lineage>
        <taxon>Eukaryota</taxon>
        <taxon>Fungi</taxon>
        <taxon>Dikarya</taxon>
        <taxon>Ascomycota</taxon>
        <taxon>Pezizomycotina</taxon>
        <taxon>Dothideomycetes</taxon>
        <taxon>Pleosporomycetidae</taxon>
        <taxon>Mytilinidiales</taxon>
        <taxon>Mytilinidiaceae</taxon>
        <taxon>Lophium</taxon>
    </lineage>
</organism>
<evidence type="ECO:0000313" key="2">
    <source>
        <dbReference type="EMBL" id="KAF2498119.1"/>
    </source>
</evidence>